<gene>
    <name evidence="2" type="ordered locus">Deima_1342</name>
</gene>
<sequence length="259" mass="28237">MTPPASPPEVFVVTLPAFQGSLADLALTLRAGRLQPTDVPLLDLTRRVLAWASAWQAAHPEAHADLLPTLAQVIALKARLLLPQPEPDAPADDWADDDPLDDVTAGVEALADLEALVQFLAARRREREGLIPARPLDLGLPRRERRASGQRGLEKLLKAARSAVRDVHVPLLSRERLTLAGALGALRSFAARLTHFQFHTVPVQDWGERTTYFSALLEGVKGGELDAQQEDAYSTIHVQRLPGLRNTDADDAPEHARSA</sequence>
<keyword evidence="3" id="KW-1185">Reference proteome</keyword>
<dbReference type="PANTHER" id="PTHR33969">
    <property type="entry name" value="SEGREGATION AND CONDENSATION PROTEIN A"/>
    <property type="match status" value="1"/>
</dbReference>
<accession>E8U7F3</accession>
<dbReference type="Gene3D" id="6.10.250.2410">
    <property type="match status" value="1"/>
</dbReference>
<dbReference type="PANTHER" id="PTHR33969:SF2">
    <property type="entry name" value="SEGREGATION AND CONDENSATION PROTEIN A"/>
    <property type="match status" value="1"/>
</dbReference>
<dbReference type="EMBL" id="CP002454">
    <property type="protein sequence ID" value="ADV66992.1"/>
    <property type="molecule type" value="Genomic_DNA"/>
</dbReference>
<dbReference type="RefSeq" id="WP_013556497.1">
    <property type="nucleotide sequence ID" value="NC_014958.1"/>
</dbReference>
<name>E8U7F3_DEIML</name>
<dbReference type="STRING" id="709986.Deima_1342"/>
<evidence type="ECO:0000256" key="1">
    <source>
        <dbReference type="ARBA" id="ARBA00044777"/>
    </source>
</evidence>
<dbReference type="HOGENOM" id="CLU_1010916_0_0_0"/>
<dbReference type="InterPro" id="IPR003768">
    <property type="entry name" value="ScpA"/>
</dbReference>
<evidence type="ECO:0000313" key="3">
    <source>
        <dbReference type="Proteomes" id="UP000008635"/>
    </source>
</evidence>
<evidence type="ECO:0000313" key="2">
    <source>
        <dbReference type="EMBL" id="ADV66992.1"/>
    </source>
</evidence>
<reference evidence="3" key="2">
    <citation type="submission" date="2011-01" db="EMBL/GenBank/DDBJ databases">
        <title>The complete genome of Deinococcus maricopensis DSM 21211.</title>
        <authorList>
            <consortium name="US DOE Joint Genome Institute (JGI-PGF)"/>
            <person name="Lucas S."/>
            <person name="Copeland A."/>
            <person name="Lapidus A."/>
            <person name="Goodwin L."/>
            <person name="Pitluck S."/>
            <person name="Kyrpides N."/>
            <person name="Mavromatis K."/>
            <person name="Pagani I."/>
            <person name="Ivanova N."/>
            <person name="Ovchinnikova G."/>
            <person name="Zeytun A."/>
            <person name="Detter J.C."/>
            <person name="Han C."/>
            <person name="Land M."/>
            <person name="Hauser L."/>
            <person name="Markowitz V."/>
            <person name="Cheng J.-F."/>
            <person name="Hugenholtz P."/>
            <person name="Woyke T."/>
            <person name="Wu D."/>
            <person name="Pukall R."/>
            <person name="Gehrich-Schroeter G."/>
            <person name="Brambilla E."/>
            <person name="Klenk H.-P."/>
            <person name="Eisen J.A."/>
        </authorList>
    </citation>
    <scope>NUCLEOTIDE SEQUENCE [LARGE SCALE GENOMIC DNA]</scope>
    <source>
        <strain evidence="3">DSM 21211 / LMG 22137 / NRRL B-23946 / LB-34</strain>
    </source>
</reference>
<dbReference type="Proteomes" id="UP000008635">
    <property type="component" value="Chromosome"/>
</dbReference>
<reference evidence="2 3" key="1">
    <citation type="journal article" date="2011" name="Stand. Genomic Sci.">
        <title>Complete genome sequence of Deinococcus maricopensis type strain (LB-34).</title>
        <authorList>
            <person name="Pukall R."/>
            <person name="Zeytun A."/>
            <person name="Lucas S."/>
            <person name="Lapidus A."/>
            <person name="Hammon N."/>
            <person name="Deshpande S."/>
            <person name="Nolan M."/>
            <person name="Cheng J.F."/>
            <person name="Pitluck S."/>
            <person name="Liolios K."/>
            <person name="Pagani I."/>
            <person name="Mikhailova N."/>
            <person name="Ivanova N."/>
            <person name="Mavromatis K."/>
            <person name="Pati A."/>
            <person name="Tapia R."/>
            <person name="Han C."/>
            <person name="Goodwin L."/>
            <person name="Chen A."/>
            <person name="Palaniappan K."/>
            <person name="Land M."/>
            <person name="Hauser L."/>
            <person name="Chang Y.J."/>
            <person name="Jeffries C.D."/>
            <person name="Brambilla E.M."/>
            <person name="Rohde M."/>
            <person name="Goker M."/>
            <person name="Detter J.C."/>
            <person name="Woyke T."/>
            <person name="Bristow J."/>
            <person name="Eisen J.A."/>
            <person name="Markowitz V."/>
            <person name="Hugenholtz P."/>
            <person name="Kyrpides N.C."/>
            <person name="Klenk H.P."/>
        </authorList>
    </citation>
    <scope>NUCLEOTIDE SEQUENCE [LARGE SCALE GENOMIC DNA]</scope>
    <source>
        <strain evidence="3">DSM 21211 / LMG 22137 / NRRL B-23946 / LB-34</strain>
    </source>
</reference>
<protein>
    <recommendedName>
        <fullName evidence="1">Segregation and condensation protein A</fullName>
    </recommendedName>
</protein>
<proteinExistence type="predicted"/>
<dbReference type="eggNOG" id="COG1354">
    <property type="taxonomic scope" value="Bacteria"/>
</dbReference>
<dbReference type="AlphaFoldDB" id="E8U7F3"/>
<organism evidence="2 3">
    <name type="scientific">Deinococcus maricopensis (strain DSM 21211 / LMG 22137 / NRRL B-23946 / LB-34)</name>
    <dbReference type="NCBI Taxonomy" id="709986"/>
    <lineage>
        <taxon>Bacteria</taxon>
        <taxon>Thermotogati</taxon>
        <taxon>Deinococcota</taxon>
        <taxon>Deinococci</taxon>
        <taxon>Deinococcales</taxon>
        <taxon>Deinococcaceae</taxon>
        <taxon>Deinococcus</taxon>
    </lineage>
</organism>
<dbReference type="KEGG" id="dmr:Deima_1342"/>